<evidence type="ECO:0000313" key="14">
    <source>
        <dbReference type="EMBL" id="MBK0392795.1"/>
    </source>
</evidence>
<dbReference type="GO" id="GO:0004819">
    <property type="term" value="F:glutamine-tRNA ligase activity"/>
    <property type="evidence" value="ECO:0007669"/>
    <property type="project" value="UniProtKB-UniRule"/>
</dbReference>
<evidence type="ECO:0000256" key="10">
    <source>
        <dbReference type="RuleBase" id="RU363037"/>
    </source>
</evidence>
<name>A0A934PYC1_9BURK</name>
<feature type="domain" description="Glutamyl/glutaminyl-tRNA synthetase class Ib anti-codon binding" evidence="12">
    <location>
        <begin position="378"/>
        <end position="482"/>
    </location>
</feature>
<dbReference type="GO" id="GO:0006425">
    <property type="term" value="P:glutaminyl-tRNA aminoacylation"/>
    <property type="evidence" value="ECO:0007669"/>
    <property type="project" value="UniProtKB-UniRule"/>
</dbReference>
<dbReference type="Pfam" id="PF03950">
    <property type="entry name" value="tRNA-synt_1c_C"/>
    <property type="match status" value="1"/>
</dbReference>
<dbReference type="InterPro" id="IPR050132">
    <property type="entry name" value="Gln/Glu-tRNA_Ligase"/>
</dbReference>
<dbReference type="GO" id="GO:0005829">
    <property type="term" value="C:cytosol"/>
    <property type="evidence" value="ECO:0007669"/>
    <property type="project" value="TreeGrafter"/>
</dbReference>
<dbReference type="Pfam" id="PF00749">
    <property type="entry name" value="tRNA-synt_1c"/>
    <property type="match status" value="1"/>
</dbReference>
<proteinExistence type="inferred from homology"/>
<keyword evidence="6 9" id="KW-0648">Protein biosynthesis</keyword>
<dbReference type="InterPro" id="IPR001412">
    <property type="entry name" value="aa-tRNA-synth_I_CS"/>
</dbReference>
<dbReference type="EC" id="6.1.1.18" evidence="9"/>
<keyword evidence="3 9" id="KW-0436">Ligase</keyword>
<protein>
    <recommendedName>
        <fullName evidence="9">Glutamine--tRNA ligase</fullName>
        <ecNumber evidence="9">6.1.1.18</ecNumber>
    </recommendedName>
    <alternativeName>
        <fullName evidence="9">Glutaminyl-tRNA synthetase</fullName>
        <shortName evidence="9">GlnRS</shortName>
    </alternativeName>
</protein>
<dbReference type="GO" id="GO:0005524">
    <property type="term" value="F:ATP binding"/>
    <property type="evidence" value="ECO:0007669"/>
    <property type="project" value="UniProtKB-UniRule"/>
</dbReference>
<evidence type="ECO:0000313" key="15">
    <source>
        <dbReference type="Proteomes" id="UP000617041"/>
    </source>
</evidence>
<keyword evidence="2 9" id="KW-0963">Cytoplasm</keyword>
<dbReference type="PROSITE" id="PS00178">
    <property type="entry name" value="AA_TRNA_LIGASE_I"/>
    <property type="match status" value="1"/>
</dbReference>
<dbReference type="NCBIfam" id="TIGR00440">
    <property type="entry name" value="glnS"/>
    <property type="match status" value="1"/>
</dbReference>
<evidence type="ECO:0000259" key="11">
    <source>
        <dbReference type="Pfam" id="PF00749"/>
    </source>
</evidence>
<dbReference type="RefSeq" id="WP_200787710.1">
    <property type="nucleotide sequence ID" value="NZ_JAEDAO010000001.1"/>
</dbReference>
<dbReference type="AlphaFoldDB" id="A0A934PYC1"/>
<dbReference type="Pfam" id="PF20974">
    <property type="entry name" value="tRNA-synt_1c_C2"/>
    <property type="match status" value="1"/>
</dbReference>
<dbReference type="InterPro" id="IPR000924">
    <property type="entry name" value="Glu/Gln-tRNA-synth"/>
</dbReference>
<dbReference type="Gene3D" id="3.40.50.620">
    <property type="entry name" value="HUPs"/>
    <property type="match status" value="1"/>
</dbReference>
<evidence type="ECO:0000256" key="9">
    <source>
        <dbReference type="HAMAP-Rule" id="MF_00126"/>
    </source>
</evidence>
<dbReference type="InterPro" id="IPR020058">
    <property type="entry name" value="Glu/Gln-tRNA-synth_Ib_cat-dom"/>
</dbReference>
<evidence type="ECO:0000259" key="12">
    <source>
        <dbReference type="Pfam" id="PF03950"/>
    </source>
</evidence>
<gene>
    <name evidence="9" type="primary">glnS</name>
    <name evidence="14" type="ORF">I8E28_09335</name>
</gene>
<dbReference type="PRINTS" id="PR00987">
    <property type="entry name" value="TRNASYNTHGLU"/>
</dbReference>
<dbReference type="InterPro" id="IPR011035">
    <property type="entry name" value="Ribosomal_bL25/Gln-tRNA_synth"/>
</dbReference>
<dbReference type="HAMAP" id="MF_00126">
    <property type="entry name" value="Gln_tRNA_synth"/>
    <property type="match status" value="1"/>
</dbReference>
<organism evidence="14 15">
    <name type="scientific">Ramlibacter algicola</name>
    <dbReference type="NCBI Taxonomy" id="2795217"/>
    <lineage>
        <taxon>Bacteria</taxon>
        <taxon>Pseudomonadati</taxon>
        <taxon>Pseudomonadota</taxon>
        <taxon>Betaproteobacteria</taxon>
        <taxon>Burkholderiales</taxon>
        <taxon>Comamonadaceae</taxon>
        <taxon>Ramlibacter</taxon>
    </lineage>
</organism>
<feature type="domain" description="tRNA synthetases class I (E and Q) anti-codon binding" evidence="13">
    <location>
        <begin position="502"/>
        <end position="574"/>
    </location>
</feature>
<dbReference type="InterPro" id="IPR020056">
    <property type="entry name" value="Rbsml_bL25/Gln-tRNA_synth_N"/>
</dbReference>
<evidence type="ECO:0000256" key="2">
    <source>
        <dbReference type="ARBA" id="ARBA00022490"/>
    </source>
</evidence>
<dbReference type="InterPro" id="IPR049437">
    <property type="entry name" value="tRNA-synt_1c_C2"/>
</dbReference>
<evidence type="ECO:0000256" key="7">
    <source>
        <dbReference type="ARBA" id="ARBA00023146"/>
    </source>
</evidence>
<evidence type="ECO:0000256" key="8">
    <source>
        <dbReference type="ARBA" id="ARBA00048270"/>
    </source>
</evidence>
<evidence type="ECO:0000256" key="1">
    <source>
        <dbReference type="ARBA" id="ARBA00005594"/>
    </source>
</evidence>
<dbReference type="Gene3D" id="2.40.240.10">
    <property type="entry name" value="Ribosomal Protein L25, Chain P"/>
    <property type="match status" value="2"/>
</dbReference>
<keyword evidence="4 9" id="KW-0547">Nucleotide-binding</keyword>
<comment type="subcellular location">
    <subcellularLocation>
        <location evidence="9">Cytoplasm</location>
    </subcellularLocation>
</comment>
<keyword evidence="5 9" id="KW-0067">ATP-binding</keyword>
<dbReference type="InterPro" id="IPR022861">
    <property type="entry name" value="Gln_tRNA_ligase_bac"/>
</dbReference>
<evidence type="ECO:0000259" key="13">
    <source>
        <dbReference type="Pfam" id="PF20974"/>
    </source>
</evidence>
<feature type="domain" description="Glutamyl/glutaminyl-tRNA synthetase class Ib catalytic" evidence="11">
    <location>
        <begin position="56"/>
        <end position="359"/>
    </location>
</feature>
<dbReference type="Proteomes" id="UP000617041">
    <property type="component" value="Unassembled WGS sequence"/>
</dbReference>
<feature type="short sequence motif" description="'KMSKS' region" evidence="9">
    <location>
        <begin position="306"/>
        <end position="310"/>
    </location>
</feature>
<evidence type="ECO:0000256" key="5">
    <source>
        <dbReference type="ARBA" id="ARBA00022840"/>
    </source>
</evidence>
<comment type="subunit">
    <text evidence="9">Monomer.</text>
</comment>
<dbReference type="PANTHER" id="PTHR43097">
    <property type="entry name" value="GLUTAMINE-TRNA LIGASE"/>
    <property type="match status" value="1"/>
</dbReference>
<keyword evidence="15" id="KW-1185">Reference proteome</keyword>
<dbReference type="SUPFAM" id="SSF52374">
    <property type="entry name" value="Nucleotidylyl transferase"/>
    <property type="match status" value="1"/>
</dbReference>
<dbReference type="FunFam" id="3.40.50.620:FF:000037">
    <property type="entry name" value="Glutamine--tRNA ligase cytoplasmic"/>
    <property type="match status" value="1"/>
</dbReference>
<feature type="binding site" evidence="9">
    <location>
        <begin position="299"/>
        <end position="300"/>
    </location>
    <ligand>
        <name>ATP</name>
        <dbReference type="ChEBI" id="CHEBI:30616"/>
    </ligand>
</feature>
<feature type="binding site" evidence="9">
    <location>
        <position position="96"/>
    </location>
    <ligand>
        <name>L-glutamine</name>
        <dbReference type="ChEBI" id="CHEBI:58359"/>
    </ligand>
</feature>
<evidence type="ECO:0000256" key="6">
    <source>
        <dbReference type="ARBA" id="ARBA00022917"/>
    </source>
</evidence>
<dbReference type="EMBL" id="JAEDAO010000001">
    <property type="protein sequence ID" value="MBK0392795.1"/>
    <property type="molecule type" value="Genomic_DNA"/>
</dbReference>
<dbReference type="InterPro" id="IPR020059">
    <property type="entry name" value="Glu/Gln-tRNA-synth_Ib_codon-bd"/>
</dbReference>
<reference evidence="14" key="1">
    <citation type="submission" date="2020-12" db="EMBL/GenBank/DDBJ databases">
        <title>Ramlibacter sp. nov., isolated from a freshwater alga, Cryptomonas.</title>
        <authorList>
            <person name="Kim H.M."/>
            <person name="Jeon C.O."/>
        </authorList>
    </citation>
    <scope>NUCLEOTIDE SEQUENCE</scope>
    <source>
        <strain evidence="14">CrO1</strain>
    </source>
</reference>
<dbReference type="GO" id="GO:0006424">
    <property type="term" value="P:glutamyl-tRNA aminoacylation"/>
    <property type="evidence" value="ECO:0007669"/>
    <property type="project" value="UniProtKB-UniRule"/>
</dbReference>
<feature type="binding site" evidence="9">
    <location>
        <position position="245"/>
    </location>
    <ligand>
        <name>L-glutamine</name>
        <dbReference type="ChEBI" id="CHEBI:58359"/>
    </ligand>
</feature>
<feature type="binding site" evidence="9">
    <location>
        <position position="264"/>
    </location>
    <ligand>
        <name>ATP</name>
        <dbReference type="ChEBI" id="CHEBI:30616"/>
    </ligand>
</feature>
<comment type="catalytic activity">
    <reaction evidence="8 9">
        <text>tRNA(Gln) + L-glutamine + ATP = L-glutaminyl-tRNA(Gln) + AMP + diphosphate</text>
        <dbReference type="Rhea" id="RHEA:20121"/>
        <dbReference type="Rhea" id="RHEA-COMP:9662"/>
        <dbReference type="Rhea" id="RHEA-COMP:9681"/>
        <dbReference type="ChEBI" id="CHEBI:30616"/>
        <dbReference type="ChEBI" id="CHEBI:33019"/>
        <dbReference type="ChEBI" id="CHEBI:58359"/>
        <dbReference type="ChEBI" id="CHEBI:78442"/>
        <dbReference type="ChEBI" id="CHEBI:78521"/>
        <dbReference type="ChEBI" id="CHEBI:456215"/>
        <dbReference type="EC" id="6.1.1.18"/>
    </reaction>
</comment>
<comment type="caution">
    <text evidence="14">The sequence shown here is derived from an EMBL/GenBank/DDBJ whole genome shotgun (WGS) entry which is preliminary data.</text>
</comment>
<feature type="binding site" evidence="9">
    <location>
        <begin position="64"/>
        <end position="66"/>
    </location>
    <ligand>
        <name>ATP</name>
        <dbReference type="ChEBI" id="CHEBI:30616"/>
    </ligand>
</feature>
<dbReference type="InterPro" id="IPR004514">
    <property type="entry name" value="Gln-tRNA-synth"/>
</dbReference>
<dbReference type="InterPro" id="IPR014729">
    <property type="entry name" value="Rossmann-like_a/b/a_fold"/>
</dbReference>
<evidence type="ECO:0000256" key="4">
    <source>
        <dbReference type="ARBA" id="ARBA00022741"/>
    </source>
</evidence>
<dbReference type="NCBIfam" id="NF011291">
    <property type="entry name" value="PRK14703.1"/>
    <property type="match status" value="1"/>
</dbReference>
<evidence type="ECO:0000256" key="3">
    <source>
        <dbReference type="ARBA" id="ARBA00022598"/>
    </source>
</evidence>
<accession>A0A934PYC1</accession>
<dbReference type="PANTHER" id="PTHR43097:SF5">
    <property type="entry name" value="GLUTAMATE--TRNA LIGASE"/>
    <property type="match status" value="1"/>
</dbReference>
<sequence>MTSPSADKDVAKPSASNFLRQIVERDLAQGTYAGRHWAGHPADAQTHLAGPLDPAKVRTRFPPEPNGYLHVGHAKSICLNFGFANEYGGVCHLRFDDTNPEKEETEYVEGIKDAVQWLGFSWDANGTSHLYQASDYFDFMYRAAEYLIEAGLAYVDEQSPEEMRANRGDFSRPGVDSPFRSRSVDENLRRFREMRDGKLPDGAAVLRARIDMASPNINLRDPALYRIKHAEHHNTGSKWCIYPMYTYAHPIEDALENITHSLCTLEFEDQRPFYDWLLDRLSEGGLINKPHPRQYEFARLELTYVVTSKRKLRQLVEEGHVTGWDDPRMPTILGLRRRGYTPESIQLFAERIGVSKAGSWIDYSTLDQALRDDLDSKAARAMAVLDPVKLVIENWGEVMGGDDVLDACSAPVHPHDVSRGYRHFQFGRELWIERTDYEDTPPKGFFRLFPGNKVRMKYGHVVECIGAERDASGNLVRVRAKLVPDTKSGTPGADKVKVKGNITWVGVADGLAAEVRLYDRLFSVPQPGTGDKDFLEEINPESLKVVTAYVEPSLSTAKADEKFQFERHGYFVADRVDHAEGGKGKPVFNRVTGLKDSWGK</sequence>
<dbReference type="SUPFAM" id="SSF50715">
    <property type="entry name" value="Ribosomal protein L25-like"/>
    <property type="match status" value="1"/>
</dbReference>
<comment type="similarity">
    <text evidence="1 9 10">Belongs to the class-I aminoacyl-tRNA synthetase family.</text>
</comment>
<comment type="caution">
    <text evidence="9">Lacks conserved residue(s) required for the propagation of feature annotation.</text>
</comment>
<keyword evidence="7 9" id="KW-0030">Aminoacyl-tRNA synthetase</keyword>